<evidence type="ECO:0000313" key="1">
    <source>
        <dbReference type="EMBL" id="WYF45230.1"/>
    </source>
</evidence>
<sequence length="281" mass="31681">MTQNPASPPAPLRLPVPQDKAVFQQLSTDFYPWTEVVTELEALEKHNLTGVLDVQQQGRWARFVWVRGQLRGGMAASGSDVTLGDAMRGLPRAHLSLVRTEPLVAEVLWESRHTPPQRLNVAWPEVQTLLMREHFQGALISGPHCSFWEGGRVMTGTLPQTGAPCFTLASSNRLNREVLLRVWSTLIQATHRIAPRFDETWKQVSMQLSTRFPVLDPFASEIRVSRGQLTVEEEVPMQELRPAMLEAYRYCLQKLNLRLSEIAVGDLRDTPDWAAAGLEKL</sequence>
<organism evidence="1">
    <name type="scientific">Deinococcus sp. VB142</name>
    <dbReference type="NCBI Taxonomy" id="3112952"/>
    <lineage>
        <taxon>Bacteria</taxon>
        <taxon>Thermotogati</taxon>
        <taxon>Deinococcota</taxon>
        <taxon>Deinococci</taxon>
        <taxon>Deinococcales</taxon>
        <taxon>Deinococcaceae</taxon>
        <taxon>Deinococcus</taxon>
    </lineage>
</organism>
<dbReference type="RefSeq" id="WP_339096421.1">
    <property type="nucleotide sequence ID" value="NZ_CP149782.1"/>
</dbReference>
<reference evidence="1" key="1">
    <citation type="submission" date="2024-03" db="EMBL/GenBank/DDBJ databases">
        <title>Deinococcus weizhi sp. nov., isolated from human skin.</title>
        <authorList>
            <person name="Wei Z."/>
            <person name="Tian F."/>
            <person name="Yang C."/>
            <person name="Xin L.T."/>
            <person name="Wen Z.J."/>
            <person name="Lan K.C."/>
            <person name="Yu L."/>
            <person name="Zhe W."/>
            <person name="Dan F.D."/>
            <person name="Jun W."/>
            <person name="Rui Z."/>
            <person name="Yong X.J."/>
            <person name="Ting Y."/>
            <person name="Wei X."/>
            <person name="Xu Z.G."/>
            <person name="Xin Z."/>
            <person name="Dong F.G."/>
            <person name="Ni X.M."/>
            <person name="Zheng M.G."/>
            <person name="Chun Y."/>
            <person name="Qian W.X."/>
        </authorList>
    </citation>
    <scope>NUCLEOTIDE SEQUENCE</scope>
    <source>
        <strain evidence="1">VB142</strain>
    </source>
</reference>
<protein>
    <submittedName>
        <fullName evidence="1">Uncharacterized protein</fullName>
    </submittedName>
</protein>
<dbReference type="AlphaFoldDB" id="A0AAU6Q490"/>
<proteinExistence type="predicted"/>
<name>A0AAU6Q490_9DEIO</name>
<accession>A0AAU6Q490</accession>
<dbReference type="EMBL" id="CP149782">
    <property type="protein sequence ID" value="WYF45230.1"/>
    <property type="molecule type" value="Genomic_DNA"/>
</dbReference>
<gene>
    <name evidence="1" type="ORF">WDJ50_03650</name>
</gene>